<dbReference type="GO" id="GO:0005351">
    <property type="term" value="F:carbohydrate:proton symporter activity"/>
    <property type="evidence" value="ECO:0007669"/>
    <property type="project" value="TreeGrafter"/>
</dbReference>
<evidence type="ECO:0000256" key="7">
    <source>
        <dbReference type="SAM" id="Phobius"/>
    </source>
</evidence>
<dbReference type="FunFam" id="1.20.1250.20:FF:000078">
    <property type="entry name" value="MFS maltose transporter, putative"/>
    <property type="match status" value="1"/>
</dbReference>
<evidence type="ECO:0000256" key="3">
    <source>
        <dbReference type="ARBA" id="ARBA00022692"/>
    </source>
</evidence>
<dbReference type="AlphaFoldDB" id="A0A8H7N8H5"/>
<feature type="transmembrane region" description="Helical" evidence="7">
    <location>
        <begin position="44"/>
        <end position="64"/>
    </location>
</feature>
<dbReference type="PANTHER" id="PTHR48022">
    <property type="entry name" value="PLASTIDIC GLUCOSE TRANSPORTER 4"/>
    <property type="match status" value="1"/>
</dbReference>
<feature type="transmembrane region" description="Helical" evidence="7">
    <location>
        <begin position="470"/>
        <end position="488"/>
    </location>
</feature>
<feature type="transmembrane region" description="Helical" evidence="7">
    <location>
        <begin position="218"/>
        <end position="239"/>
    </location>
</feature>
<dbReference type="InterPro" id="IPR050360">
    <property type="entry name" value="MFS_Sugar_Transporters"/>
</dbReference>
<protein>
    <recommendedName>
        <fullName evidence="8">Major facilitator superfamily (MFS) profile domain-containing protein</fullName>
    </recommendedName>
</protein>
<dbReference type="GO" id="GO:0016020">
    <property type="term" value="C:membrane"/>
    <property type="evidence" value="ECO:0007669"/>
    <property type="project" value="UniProtKB-SubCell"/>
</dbReference>
<dbReference type="EMBL" id="JADCTT010000006">
    <property type="protein sequence ID" value="KAF9751040.1"/>
    <property type="molecule type" value="Genomic_DNA"/>
</dbReference>
<feature type="transmembrane region" description="Helical" evidence="7">
    <location>
        <begin position="397"/>
        <end position="416"/>
    </location>
</feature>
<feature type="domain" description="Major facilitator superfamily (MFS) profile" evidence="8">
    <location>
        <begin position="51"/>
        <end position="492"/>
    </location>
</feature>
<gene>
    <name evidence="9" type="ORF">IM811_015260</name>
</gene>
<keyword evidence="5 7" id="KW-0472">Membrane</keyword>
<evidence type="ECO:0000313" key="9">
    <source>
        <dbReference type="EMBL" id="KAF9751040.1"/>
    </source>
</evidence>
<comment type="similarity">
    <text evidence="2">Belongs to the major facilitator superfamily. Sugar transporter (TC 2.A.1.1) family.</text>
</comment>
<feature type="transmembrane region" description="Helical" evidence="7">
    <location>
        <begin position="150"/>
        <end position="175"/>
    </location>
</feature>
<feature type="transmembrane region" description="Helical" evidence="7">
    <location>
        <begin position="187"/>
        <end position="206"/>
    </location>
</feature>
<dbReference type="PROSITE" id="PS50850">
    <property type="entry name" value="MFS"/>
    <property type="match status" value="1"/>
</dbReference>
<dbReference type="InterPro" id="IPR036259">
    <property type="entry name" value="MFS_trans_sf"/>
</dbReference>
<feature type="transmembrane region" description="Helical" evidence="7">
    <location>
        <begin position="437"/>
        <end position="458"/>
    </location>
</feature>
<feature type="region of interest" description="Disordered" evidence="6">
    <location>
        <begin position="516"/>
        <end position="535"/>
    </location>
</feature>
<dbReference type="Pfam" id="PF00083">
    <property type="entry name" value="Sugar_tr"/>
    <property type="match status" value="1"/>
</dbReference>
<dbReference type="Gene3D" id="1.20.1250.20">
    <property type="entry name" value="MFS general substrate transporter like domains"/>
    <property type="match status" value="1"/>
</dbReference>
<proteinExistence type="inferred from homology"/>
<name>A0A8H7N8H5_BIOOC</name>
<feature type="transmembrane region" description="Helical" evidence="7">
    <location>
        <begin position="306"/>
        <end position="327"/>
    </location>
</feature>
<evidence type="ECO:0000256" key="5">
    <source>
        <dbReference type="ARBA" id="ARBA00023136"/>
    </source>
</evidence>
<comment type="subcellular location">
    <subcellularLocation>
        <location evidence="1">Membrane</location>
        <topology evidence="1">Multi-pass membrane protein</topology>
    </subcellularLocation>
</comment>
<comment type="caution">
    <text evidence="9">The sequence shown here is derived from an EMBL/GenBank/DDBJ whole genome shotgun (WGS) entry which is preliminary data.</text>
</comment>
<dbReference type="SUPFAM" id="SSF103473">
    <property type="entry name" value="MFS general substrate transporter"/>
    <property type="match status" value="1"/>
</dbReference>
<keyword evidence="3 7" id="KW-0812">Transmembrane</keyword>
<feature type="transmembrane region" description="Helical" evidence="7">
    <location>
        <begin position="339"/>
        <end position="359"/>
    </location>
</feature>
<evidence type="ECO:0000256" key="2">
    <source>
        <dbReference type="ARBA" id="ARBA00010992"/>
    </source>
</evidence>
<keyword evidence="4 7" id="KW-1133">Transmembrane helix</keyword>
<sequence length="535" mass="58012">MSSQEPKAQLEPIKKVEGSATAIEVDHTHDPVASGADFDNESPWNFFLILSCFTVGASSVLFGYDDKIVSPVAAMTPFVERFQGLDPSVETPILTSKNQTLVFAVPLVGAIVGAVIASPLTTKFGRKWPIVGCYALSYGSTFMQTFAPKLAAFVVGRFINSILMAIAMTITPLYLSELVPAKYRGRAVTSANIFNLIAGVIGTVIANATHSMTGYASYQIPIGAQAVMPTFLIPLTALIPESPLWLVTKGRDEDALVNLTKLRRYGTQLIADELRIMRLTHERGQELSKGATFWDLFDKNNIQRTLVAGSMFSVNQVTGIILSTTYATVFLTQLGVGNAFQLTIASSCCTLAGTIIAPWTVDKIGRRPTALIGMSVLMVIDFTCGALAFFTDKKANVTAIAALSFILNTFWAASFYPLSLALPAEIPTPRLRNLTSAYTIGCSYVTAVLTTLVVPQLTSADAANLGAKTYLVFGGLVAIILVFYYIYLPETARRTLVEIDELYELRVPPRKWAKHETSAASKQGGLSQKYMEEKV</sequence>
<feature type="transmembrane region" description="Helical" evidence="7">
    <location>
        <begin position="371"/>
        <end position="391"/>
    </location>
</feature>
<evidence type="ECO:0000256" key="4">
    <source>
        <dbReference type="ARBA" id="ARBA00022989"/>
    </source>
</evidence>
<accession>A0A8H7N8H5</accession>
<evidence type="ECO:0000256" key="6">
    <source>
        <dbReference type="SAM" id="MobiDB-lite"/>
    </source>
</evidence>
<feature type="transmembrane region" description="Helical" evidence="7">
    <location>
        <begin position="101"/>
        <end position="120"/>
    </location>
</feature>
<dbReference type="InterPro" id="IPR005828">
    <property type="entry name" value="MFS_sugar_transport-like"/>
</dbReference>
<organism evidence="9 10">
    <name type="scientific">Bionectria ochroleuca</name>
    <name type="common">Gliocladium roseum</name>
    <dbReference type="NCBI Taxonomy" id="29856"/>
    <lineage>
        <taxon>Eukaryota</taxon>
        <taxon>Fungi</taxon>
        <taxon>Dikarya</taxon>
        <taxon>Ascomycota</taxon>
        <taxon>Pezizomycotina</taxon>
        <taxon>Sordariomycetes</taxon>
        <taxon>Hypocreomycetidae</taxon>
        <taxon>Hypocreales</taxon>
        <taxon>Bionectriaceae</taxon>
        <taxon>Clonostachys</taxon>
    </lineage>
</organism>
<dbReference type="Proteomes" id="UP000616885">
    <property type="component" value="Unassembled WGS sequence"/>
</dbReference>
<evidence type="ECO:0000259" key="8">
    <source>
        <dbReference type="PROSITE" id="PS50850"/>
    </source>
</evidence>
<evidence type="ECO:0000256" key="1">
    <source>
        <dbReference type="ARBA" id="ARBA00004141"/>
    </source>
</evidence>
<dbReference type="InterPro" id="IPR020846">
    <property type="entry name" value="MFS_dom"/>
</dbReference>
<dbReference type="PANTHER" id="PTHR48022:SF27">
    <property type="entry name" value="MAJOR FACILITATOR SUPERFAMILY (MFS) PROFILE DOMAIN-CONTAINING PROTEIN"/>
    <property type="match status" value="1"/>
</dbReference>
<evidence type="ECO:0000313" key="10">
    <source>
        <dbReference type="Proteomes" id="UP000616885"/>
    </source>
</evidence>
<reference evidence="9" key="1">
    <citation type="submission" date="2020-10" db="EMBL/GenBank/DDBJ databases">
        <title>High-Quality Genome Resource of Clonostachys rosea strain S41 by Oxford Nanopore Long-Read Sequencing.</title>
        <authorList>
            <person name="Wang H."/>
        </authorList>
    </citation>
    <scope>NUCLEOTIDE SEQUENCE</scope>
    <source>
        <strain evidence="9">S41</strain>
    </source>
</reference>